<organism evidence="2 3">
    <name type="scientific">Temperatibacter marinus</name>
    <dbReference type="NCBI Taxonomy" id="1456591"/>
    <lineage>
        <taxon>Bacteria</taxon>
        <taxon>Pseudomonadati</taxon>
        <taxon>Pseudomonadota</taxon>
        <taxon>Alphaproteobacteria</taxon>
        <taxon>Kordiimonadales</taxon>
        <taxon>Temperatibacteraceae</taxon>
        <taxon>Temperatibacter</taxon>
    </lineage>
</organism>
<accession>A0AA52EJ79</accession>
<gene>
    <name evidence="2" type="ORF">QGN29_05305</name>
</gene>
<dbReference type="PROSITE" id="PS51257">
    <property type="entry name" value="PROKAR_LIPOPROTEIN"/>
    <property type="match status" value="1"/>
</dbReference>
<feature type="signal peptide" evidence="1">
    <location>
        <begin position="1"/>
        <end position="21"/>
    </location>
</feature>
<dbReference type="EMBL" id="CP123872">
    <property type="protein sequence ID" value="WND03790.1"/>
    <property type="molecule type" value="Genomic_DNA"/>
</dbReference>
<evidence type="ECO:0000256" key="1">
    <source>
        <dbReference type="SAM" id="SignalP"/>
    </source>
</evidence>
<dbReference type="Pfam" id="PF20311">
    <property type="entry name" value="DUF6607"/>
    <property type="match status" value="1"/>
</dbReference>
<keyword evidence="1" id="KW-0732">Signal</keyword>
<reference evidence="2" key="1">
    <citation type="submission" date="2023-04" db="EMBL/GenBank/DDBJ databases">
        <title>Complete genome sequence of Temperatibacter marinus.</title>
        <authorList>
            <person name="Rong J.-C."/>
            <person name="Yi M.-L."/>
            <person name="Zhao Q."/>
        </authorList>
    </citation>
    <scope>NUCLEOTIDE SEQUENCE</scope>
    <source>
        <strain evidence="2">NBRC 110045</strain>
    </source>
</reference>
<dbReference type="Proteomes" id="UP001268683">
    <property type="component" value="Chromosome"/>
</dbReference>
<keyword evidence="3" id="KW-1185">Reference proteome</keyword>
<dbReference type="AlphaFoldDB" id="A0AA52EJ79"/>
<dbReference type="RefSeq" id="WP_310799647.1">
    <property type="nucleotide sequence ID" value="NZ_CP123872.1"/>
</dbReference>
<name>A0AA52EJ79_9PROT</name>
<protein>
    <submittedName>
        <fullName evidence="2">Uncharacterized protein</fullName>
    </submittedName>
</protein>
<evidence type="ECO:0000313" key="3">
    <source>
        <dbReference type="Proteomes" id="UP001268683"/>
    </source>
</evidence>
<evidence type="ECO:0000313" key="2">
    <source>
        <dbReference type="EMBL" id="WND03790.1"/>
    </source>
</evidence>
<feature type="chain" id="PRO_5041357178" evidence="1">
    <location>
        <begin position="22"/>
        <end position="348"/>
    </location>
</feature>
<dbReference type="KEGG" id="tmk:QGN29_05305"/>
<dbReference type="InterPro" id="IPR046715">
    <property type="entry name" value="DUF6607"/>
</dbReference>
<proteinExistence type="predicted"/>
<sequence length="348" mass="38948">MTLSPLKTIGVALTLALGLTACESASSSSLFTSTERSVPSAADKTAILAMAGDYRVTFDFTEKVAFKDGYTLKPQKLSYAREVVRVIDERPGFVSLQHILVASAGPNSKVFFPIKHWRQDWQWQPNAYLEFKGGNAWQMTDISEEERKGAWSQTVYQVDDAPRYSGYGKWKHTNGISVWEAAPSWRPLPRRDATKRDDYDVIEAVNRHAITPNGWVHEQDNAKLILRGETPQVLAVEVGVNTYVKARDYPVEVAEDYWLKTEAFWAGIRTKWTALEQGDTGFFALTIQGEPEELYMQVLGIASAVADGELTADQAIQDAVKVIDDYTMTEPSSLRARLTPTTDVKKSR</sequence>